<dbReference type="OrthoDB" id="428260at2759"/>
<dbReference type="PANTHER" id="PTHR21310">
    <property type="entry name" value="AMINOGLYCOSIDE PHOSPHOTRANSFERASE-RELATED-RELATED"/>
    <property type="match status" value="1"/>
</dbReference>
<dbReference type="EMBL" id="ML735215">
    <property type="protein sequence ID" value="KAE8396351.1"/>
    <property type="molecule type" value="Genomic_DNA"/>
</dbReference>
<evidence type="ECO:0008006" key="2">
    <source>
        <dbReference type="Google" id="ProtNLM"/>
    </source>
</evidence>
<dbReference type="InterPro" id="IPR051678">
    <property type="entry name" value="AGP_Transferase"/>
</dbReference>
<dbReference type="PANTHER" id="PTHR21310:SF15">
    <property type="entry name" value="AMINOGLYCOSIDE PHOSPHOTRANSFERASE DOMAIN-CONTAINING PROTEIN"/>
    <property type="match status" value="1"/>
</dbReference>
<gene>
    <name evidence="1" type="ORF">BDV23DRAFT_192175</name>
</gene>
<name>A0A5N7CQ76_PETAA</name>
<organism evidence="1">
    <name type="scientific">Petromyces alliaceus</name>
    <name type="common">Aspergillus alliaceus</name>
    <dbReference type="NCBI Taxonomy" id="209559"/>
    <lineage>
        <taxon>Eukaryota</taxon>
        <taxon>Fungi</taxon>
        <taxon>Dikarya</taxon>
        <taxon>Ascomycota</taxon>
        <taxon>Pezizomycotina</taxon>
        <taxon>Eurotiomycetes</taxon>
        <taxon>Eurotiomycetidae</taxon>
        <taxon>Eurotiales</taxon>
        <taxon>Aspergillaceae</taxon>
        <taxon>Aspergillus</taxon>
        <taxon>Aspergillus subgen. Circumdati</taxon>
    </lineage>
</organism>
<accession>A0A5N7CQ76</accession>
<proteinExistence type="predicted"/>
<dbReference type="InterPro" id="IPR011009">
    <property type="entry name" value="Kinase-like_dom_sf"/>
</dbReference>
<reference evidence="1" key="1">
    <citation type="submission" date="2019-04" db="EMBL/GenBank/DDBJ databases">
        <title>Friends and foes A comparative genomics studyof 23 Aspergillus species from section Flavi.</title>
        <authorList>
            <consortium name="DOE Joint Genome Institute"/>
            <person name="Kjaerbolling I."/>
            <person name="Vesth T."/>
            <person name="Frisvad J.C."/>
            <person name="Nybo J.L."/>
            <person name="Theobald S."/>
            <person name="Kildgaard S."/>
            <person name="Isbrandt T."/>
            <person name="Kuo A."/>
            <person name="Sato A."/>
            <person name="Lyhne E.K."/>
            <person name="Kogle M.E."/>
            <person name="Wiebenga A."/>
            <person name="Kun R.S."/>
            <person name="Lubbers R.J."/>
            <person name="Makela M.R."/>
            <person name="Barry K."/>
            <person name="Chovatia M."/>
            <person name="Clum A."/>
            <person name="Daum C."/>
            <person name="Haridas S."/>
            <person name="He G."/>
            <person name="LaButti K."/>
            <person name="Lipzen A."/>
            <person name="Mondo S."/>
            <person name="Riley R."/>
            <person name="Salamov A."/>
            <person name="Simmons B.A."/>
            <person name="Magnuson J.K."/>
            <person name="Henrissat B."/>
            <person name="Mortensen U.H."/>
            <person name="Larsen T.O."/>
            <person name="Devries R.P."/>
            <person name="Grigoriev I.V."/>
            <person name="Machida M."/>
            <person name="Baker S.E."/>
            <person name="Andersen M.R."/>
        </authorList>
    </citation>
    <scope>NUCLEOTIDE SEQUENCE [LARGE SCALE GENOMIC DNA]</scope>
    <source>
        <strain evidence="1">IBT 14317</strain>
    </source>
</reference>
<dbReference type="SUPFAM" id="SSF56112">
    <property type="entry name" value="Protein kinase-like (PK-like)"/>
    <property type="match status" value="1"/>
</dbReference>
<evidence type="ECO:0000313" key="1">
    <source>
        <dbReference type="EMBL" id="KAE8396351.1"/>
    </source>
</evidence>
<dbReference type="AlphaFoldDB" id="A0A5N7CQ76"/>
<dbReference type="Proteomes" id="UP000326877">
    <property type="component" value="Unassembled WGS sequence"/>
</dbReference>
<sequence length="206" mass="23722">MVLPRIDYRTTFERAYYHQDNLFIKRSLRPSEFRTGYKGLHIPLLGKERLQNEAAALHFIRCVSNIPVPQVCVACEIDGSFILITEYVDVISMASLHEEQKGVMCSELKRHLDTLSKITSNRIGGPDRIEDWMVRFSSGEEYVFCHNDLSQNNAVAHPRSLAIRATVAWEYGSMPVFSRGYFERSFYERLGPSVAIKGRRDGFPLW</sequence>
<protein>
    <recommendedName>
        <fullName evidence="2">Aminoglycoside phosphotransferase domain-containing protein</fullName>
    </recommendedName>
</protein>